<reference evidence="1" key="1">
    <citation type="submission" date="2014-09" db="EMBL/GenBank/DDBJ databases">
        <authorList>
            <person name="Magalhaes I.L.F."/>
            <person name="Oliveira U."/>
            <person name="Santos F.R."/>
            <person name="Vidigal T.H.D.A."/>
            <person name="Brescovit A.D."/>
            <person name="Santos A.J."/>
        </authorList>
    </citation>
    <scope>NUCLEOTIDE SEQUENCE</scope>
    <source>
        <tissue evidence="1">Shoot tissue taken approximately 20 cm above the soil surface</tissue>
    </source>
</reference>
<name>A0A0A9FDN4_ARUDO</name>
<dbReference type="AlphaFoldDB" id="A0A0A9FDN4"/>
<dbReference type="EMBL" id="GBRH01186801">
    <property type="protein sequence ID" value="JAE11095.1"/>
    <property type="molecule type" value="Transcribed_RNA"/>
</dbReference>
<sequence length="32" mass="3899">MELTHQEQQINMYYHQEKISIQPVTKMHIVSL</sequence>
<accession>A0A0A9FDN4</accession>
<proteinExistence type="predicted"/>
<reference evidence="1" key="2">
    <citation type="journal article" date="2015" name="Data Brief">
        <title>Shoot transcriptome of the giant reed, Arundo donax.</title>
        <authorList>
            <person name="Barrero R.A."/>
            <person name="Guerrero F.D."/>
            <person name="Moolhuijzen P."/>
            <person name="Goolsby J.A."/>
            <person name="Tidwell J."/>
            <person name="Bellgard S.E."/>
            <person name="Bellgard M.I."/>
        </authorList>
    </citation>
    <scope>NUCLEOTIDE SEQUENCE</scope>
    <source>
        <tissue evidence="1">Shoot tissue taken approximately 20 cm above the soil surface</tissue>
    </source>
</reference>
<organism evidence="1">
    <name type="scientific">Arundo donax</name>
    <name type="common">Giant reed</name>
    <name type="synonym">Donax arundinaceus</name>
    <dbReference type="NCBI Taxonomy" id="35708"/>
    <lineage>
        <taxon>Eukaryota</taxon>
        <taxon>Viridiplantae</taxon>
        <taxon>Streptophyta</taxon>
        <taxon>Embryophyta</taxon>
        <taxon>Tracheophyta</taxon>
        <taxon>Spermatophyta</taxon>
        <taxon>Magnoliopsida</taxon>
        <taxon>Liliopsida</taxon>
        <taxon>Poales</taxon>
        <taxon>Poaceae</taxon>
        <taxon>PACMAD clade</taxon>
        <taxon>Arundinoideae</taxon>
        <taxon>Arundineae</taxon>
        <taxon>Arundo</taxon>
    </lineage>
</organism>
<evidence type="ECO:0000313" key="1">
    <source>
        <dbReference type="EMBL" id="JAE11095.1"/>
    </source>
</evidence>
<protein>
    <submittedName>
        <fullName evidence="1">Uncharacterized protein</fullName>
    </submittedName>
</protein>